<keyword evidence="2" id="KW-1185">Reference proteome</keyword>
<dbReference type="InterPro" id="IPR036412">
    <property type="entry name" value="HAD-like_sf"/>
</dbReference>
<reference evidence="1 2" key="1">
    <citation type="submission" date="2020-03" db="EMBL/GenBank/DDBJ databases">
        <title>WGS of the type strain of Planosporangium spp.</title>
        <authorList>
            <person name="Thawai C."/>
        </authorList>
    </citation>
    <scope>NUCLEOTIDE SEQUENCE [LARGE SCALE GENOMIC DNA]</scope>
    <source>
        <strain evidence="1 2">TBRC 5610</strain>
    </source>
</reference>
<evidence type="ECO:0000313" key="2">
    <source>
        <dbReference type="Proteomes" id="UP000722989"/>
    </source>
</evidence>
<dbReference type="SUPFAM" id="SSF56784">
    <property type="entry name" value="HAD-like"/>
    <property type="match status" value="1"/>
</dbReference>
<name>A0ABX0XXM9_9ACTN</name>
<keyword evidence="1" id="KW-0378">Hydrolase</keyword>
<dbReference type="Proteomes" id="UP000722989">
    <property type="component" value="Unassembled WGS sequence"/>
</dbReference>
<evidence type="ECO:0000313" key="1">
    <source>
        <dbReference type="EMBL" id="NJC69919.1"/>
    </source>
</evidence>
<accession>A0ABX0XXM9</accession>
<dbReference type="RefSeq" id="WP_167924784.1">
    <property type="nucleotide sequence ID" value="NZ_JAATVY010000004.1"/>
</dbReference>
<gene>
    <name evidence="1" type="ORF">HC031_09360</name>
</gene>
<proteinExistence type="predicted"/>
<sequence length="235" mass="26518">MAELRKVRLVAVDCDGVLINDTYLAVIERFISRHGGDYDEQAERRIVGLRDVVVADLIAELCGLEQSNADTLAAIWAEREQYLREHPIRVNDGVPDLLASLRKLDVRVVCYGGRTREHTFDKYLGHLVDLLDPEVPYVSVNEHRPGIEWIVREVIGCAFDEAVFIDDVSRVAEAAREHGTGFIGFPGGPAHRRQRRFMAEAGVRHIVGSLDEITPQLLARIDDELATSEHWSTRR</sequence>
<dbReference type="Gene3D" id="3.40.50.1000">
    <property type="entry name" value="HAD superfamily/HAD-like"/>
    <property type="match status" value="1"/>
</dbReference>
<organism evidence="1 2">
    <name type="scientific">Planosporangium thailandense</name>
    <dbReference type="NCBI Taxonomy" id="765197"/>
    <lineage>
        <taxon>Bacteria</taxon>
        <taxon>Bacillati</taxon>
        <taxon>Actinomycetota</taxon>
        <taxon>Actinomycetes</taxon>
        <taxon>Micromonosporales</taxon>
        <taxon>Micromonosporaceae</taxon>
        <taxon>Planosporangium</taxon>
    </lineage>
</organism>
<dbReference type="InterPro" id="IPR023214">
    <property type="entry name" value="HAD_sf"/>
</dbReference>
<dbReference type="GO" id="GO:0016787">
    <property type="term" value="F:hydrolase activity"/>
    <property type="evidence" value="ECO:0007669"/>
    <property type="project" value="UniProtKB-KW"/>
</dbReference>
<dbReference type="InterPro" id="IPR023198">
    <property type="entry name" value="PGP-like_dom2"/>
</dbReference>
<protein>
    <submittedName>
        <fullName evidence="1">HAD family hydrolase</fullName>
    </submittedName>
</protein>
<comment type="caution">
    <text evidence="1">The sequence shown here is derived from an EMBL/GenBank/DDBJ whole genome shotgun (WGS) entry which is preliminary data.</text>
</comment>
<dbReference type="EMBL" id="JAATVY010000004">
    <property type="protein sequence ID" value="NJC69919.1"/>
    <property type="molecule type" value="Genomic_DNA"/>
</dbReference>
<dbReference type="Gene3D" id="1.10.150.240">
    <property type="entry name" value="Putative phosphatase, domain 2"/>
    <property type="match status" value="1"/>
</dbReference>